<evidence type="ECO:0000313" key="16">
    <source>
        <dbReference type="Proteomes" id="UP000500961"/>
    </source>
</evidence>
<evidence type="ECO:0000256" key="10">
    <source>
        <dbReference type="ARBA" id="ARBA00022842"/>
    </source>
</evidence>
<protein>
    <recommendedName>
        <fullName evidence="3">nucleoside-diphosphate kinase</fullName>
        <ecNumber evidence="3">2.7.4.6</ecNumber>
    </recommendedName>
</protein>
<dbReference type="PANTHER" id="PTHR46161:SF3">
    <property type="entry name" value="NUCLEOSIDE DIPHOSPHATE KINASE DDB_G0292928-RELATED"/>
    <property type="match status" value="1"/>
</dbReference>
<evidence type="ECO:0000256" key="7">
    <source>
        <dbReference type="ARBA" id="ARBA00022741"/>
    </source>
</evidence>
<feature type="binding site" evidence="12">
    <location>
        <position position="104"/>
    </location>
    <ligand>
        <name>ATP</name>
        <dbReference type="ChEBI" id="CHEBI:30616"/>
    </ligand>
</feature>
<evidence type="ECO:0000259" key="14">
    <source>
        <dbReference type="SMART" id="SM00562"/>
    </source>
</evidence>
<evidence type="ECO:0000256" key="8">
    <source>
        <dbReference type="ARBA" id="ARBA00022777"/>
    </source>
</evidence>
<dbReference type="EC" id="2.7.4.6" evidence="3"/>
<dbReference type="AlphaFoldDB" id="A0A7D3XUZ1"/>
<feature type="binding site" evidence="12">
    <location>
        <position position="59"/>
    </location>
    <ligand>
        <name>ATP</name>
        <dbReference type="ChEBI" id="CHEBI:30616"/>
    </ligand>
</feature>
<dbReference type="PROSITE" id="PS51374">
    <property type="entry name" value="NDPK_LIKE"/>
    <property type="match status" value="1"/>
</dbReference>
<evidence type="ECO:0000256" key="6">
    <source>
        <dbReference type="ARBA" id="ARBA00022723"/>
    </source>
</evidence>
<dbReference type="GO" id="GO:0006228">
    <property type="term" value="P:UTP biosynthetic process"/>
    <property type="evidence" value="ECO:0007669"/>
    <property type="project" value="InterPro"/>
</dbReference>
<dbReference type="RefSeq" id="WP_173073900.1">
    <property type="nucleotide sequence ID" value="NZ_CP041345.1"/>
</dbReference>
<keyword evidence="9" id="KW-0067">ATP-binding</keyword>
<keyword evidence="4" id="KW-0597">Phosphoprotein</keyword>
<feature type="binding site" evidence="12">
    <location>
        <position position="114"/>
    </location>
    <ligand>
        <name>ATP</name>
        <dbReference type="ChEBI" id="CHEBI:30616"/>
    </ligand>
</feature>
<evidence type="ECO:0000256" key="4">
    <source>
        <dbReference type="ARBA" id="ARBA00022553"/>
    </source>
</evidence>
<dbReference type="InterPro" id="IPR036850">
    <property type="entry name" value="NDK-like_dom_sf"/>
</dbReference>
<dbReference type="Pfam" id="PF00334">
    <property type="entry name" value="NDK"/>
    <property type="match status" value="1"/>
</dbReference>
<dbReference type="PANTHER" id="PTHR46161">
    <property type="entry name" value="NUCLEOSIDE DIPHOSPHATE KINASE"/>
    <property type="match status" value="1"/>
</dbReference>
<gene>
    <name evidence="15" type="ORF">FHG85_05785</name>
</gene>
<dbReference type="NCBIfam" id="NF001908">
    <property type="entry name" value="PRK00668.1"/>
    <property type="match status" value="1"/>
</dbReference>
<dbReference type="KEGG" id="ttz:FHG85_05785"/>
<organism evidence="15 16">
    <name type="scientific">Tenuifilum thalassicum</name>
    <dbReference type="NCBI Taxonomy" id="2590900"/>
    <lineage>
        <taxon>Bacteria</taxon>
        <taxon>Pseudomonadati</taxon>
        <taxon>Bacteroidota</taxon>
        <taxon>Bacteroidia</taxon>
        <taxon>Bacteroidales</taxon>
        <taxon>Tenuifilaceae</taxon>
        <taxon>Tenuifilum</taxon>
    </lineage>
</organism>
<keyword evidence="5 15" id="KW-0808">Transferase</keyword>
<keyword evidence="8 15" id="KW-0418">Kinase</keyword>
<dbReference type="GO" id="GO:0006183">
    <property type="term" value="P:GTP biosynthetic process"/>
    <property type="evidence" value="ECO:0007669"/>
    <property type="project" value="InterPro"/>
</dbReference>
<dbReference type="GO" id="GO:0006241">
    <property type="term" value="P:CTP biosynthetic process"/>
    <property type="evidence" value="ECO:0007669"/>
    <property type="project" value="InterPro"/>
</dbReference>
<keyword evidence="11" id="KW-0546">Nucleotide metabolism</keyword>
<evidence type="ECO:0000313" key="15">
    <source>
        <dbReference type="EMBL" id="QKG79791.1"/>
    </source>
</evidence>
<keyword evidence="6" id="KW-0479">Metal-binding</keyword>
<dbReference type="EMBL" id="CP041345">
    <property type="protein sequence ID" value="QKG79791.1"/>
    <property type="molecule type" value="Genomic_DNA"/>
</dbReference>
<evidence type="ECO:0000256" key="1">
    <source>
        <dbReference type="ARBA" id="ARBA00001946"/>
    </source>
</evidence>
<accession>A0A7D3XUZ1</accession>
<feature type="domain" description="Nucleoside diphosphate kinase-like" evidence="14">
    <location>
        <begin position="3"/>
        <end position="138"/>
    </location>
</feature>
<dbReference type="SUPFAM" id="SSF54919">
    <property type="entry name" value="Nucleoside diphosphate kinase, NDK"/>
    <property type="match status" value="1"/>
</dbReference>
<dbReference type="PRINTS" id="PR01243">
    <property type="entry name" value="NUCDPKINASE"/>
</dbReference>
<evidence type="ECO:0000256" key="2">
    <source>
        <dbReference type="ARBA" id="ARBA00008142"/>
    </source>
</evidence>
<comment type="similarity">
    <text evidence="2 12 13">Belongs to the NDK family.</text>
</comment>
<keyword evidence="10" id="KW-0460">Magnesium</keyword>
<reference evidence="15 16" key="1">
    <citation type="submission" date="2019-07" db="EMBL/GenBank/DDBJ databases">
        <title>Thalassofilum flectens gen. nov., sp. nov., a novel moderate thermophilic anaerobe from a shallow sea hot spring in Kunashir Island (Russia), representing a new family in the order Bacteroidales, and proposal of Thalassofilacea fam. nov.</title>
        <authorList>
            <person name="Kochetkova T.V."/>
            <person name="Podosokorskaya O.A."/>
            <person name="Novikov A."/>
            <person name="Elcheninov A.G."/>
            <person name="Toshchakov S.V."/>
            <person name="Kublanov I.V."/>
        </authorList>
    </citation>
    <scope>NUCLEOTIDE SEQUENCE [LARGE SCALE GENOMIC DNA]</scope>
    <source>
        <strain evidence="15 16">38-H</strain>
    </source>
</reference>
<dbReference type="FunFam" id="3.30.70.141:FF:000017">
    <property type="entry name" value="Nucleoside diphosphate kinase"/>
    <property type="match status" value="1"/>
</dbReference>
<comment type="cofactor">
    <cofactor evidence="1">
        <name>Mg(2+)</name>
        <dbReference type="ChEBI" id="CHEBI:18420"/>
    </cofactor>
</comment>
<dbReference type="InterPro" id="IPR001564">
    <property type="entry name" value="Nucleoside_diP_kinase"/>
</dbReference>
<dbReference type="GO" id="GO:0005524">
    <property type="term" value="F:ATP binding"/>
    <property type="evidence" value="ECO:0007669"/>
    <property type="project" value="UniProtKB-KW"/>
</dbReference>
<dbReference type="InterPro" id="IPR034907">
    <property type="entry name" value="NDK-like_dom"/>
</dbReference>
<evidence type="ECO:0000256" key="13">
    <source>
        <dbReference type="RuleBase" id="RU004011"/>
    </source>
</evidence>
<evidence type="ECO:0000256" key="5">
    <source>
        <dbReference type="ARBA" id="ARBA00022679"/>
    </source>
</evidence>
<keyword evidence="16" id="KW-1185">Reference proteome</keyword>
<dbReference type="CDD" id="cd04413">
    <property type="entry name" value="NDPk_I"/>
    <property type="match status" value="1"/>
</dbReference>
<dbReference type="SMART" id="SM00562">
    <property type="entry name" value="NDK"/>
    <property type="match status" value="1"/>
</dbReference>
<dbReference type="GO" id="GO:0046872">
    <property type="term" value="F:metal ion binding"/>
    <property type="evidence" value="ECO:0007669"/>
    <property type="project" value="UniProtKB-KW"/>
</dbReference>
<feature type="binding site" evidence="12">
    <location>
        <position position="87"/>
    </location>
    <ligand>
        <name>ATP</name>
        <dbReference type="ChEBI" id="CHEBI:30616"/>
    </ligand>
</feature>
<dbReference type="GO" id="GO:0004550">
    <property type="term" value="F:nucleoside diphosphate kinase activity"/>
    <property type="evidence" value="ECO:0007669"/>
    <property type="project" value="UniProtKB-EC"/>
</dbReference>
<dbReference type="Gene3D" id="3.30.70.141">
    <property type="entry name" value="Nucleoside diphosphate kinase-like domain"/>
    <property type="match status" value="1"/>
</dbReference>
<dbReference type="Proteomes" id="UP000500961">
    <property type="component" value="Chromosome"/>
</dbReference>
<evidence type="ECO:0000256" key="9">
    <source>
        <dbReference type="ARBA" id="ARBA00022840"/>
    </source>
</evidence>
<sequence>MNTRFTFCMIKPDAFKNDTVSDILLEILKAGFKIRGIKITMLTKAKAEEFYDIHKGKEFFDRLTTFMSSGPVMAMVLEKPDAVESLRKLIGKTNPAEAEEGTIRNRFGTDTTHNTVHAADSYEHAEREWSFFFSKREIY</sequence>
<feature type="binding site" evidence="12">
    <location>
        <position position="93"/>
    </location>
    <ligand>
        <name>ATP</name>
        <dbReference type="ChEBI" id="CHEBI:30616"/>
    </ligand>
</feature>
<evidence type="ECO:0000256" key="11">
    <source>
        <dbReference type="ARBA" id="ARBA00023080"/>
    </source>
</evidence>
<feature type="binding site" evidence="12">
    <location>
        <position position="11"/>
    </location>
    <ligand>
        <name>ATP</name>
        <dbReference type="ChEBI" id="CHEBI:30616"/>
    </ligand>
</feature>
<name>A0A7D3XUZ1_9BACT</name>
<keyword evidence="7" id="KW-0547">Nucleotide-binding</keyword>
<evidence type="ECO:0000256" key="12">
    <source>
        <dbReference type="PROSITE-ProRule" id="PRU00706"/>
    </source>
</evidence>
<proteinExistence type="inferred from homology"/>
<feature type="active site" description="Pros-phosphohistidine intermediate" evidence="12">
    <location>
        <position position="117"/>
    </location>
</feature>
<evidence type="ECO:0000256" key="3">
    <source>
        <dbReference type="ARBA" id="ARBA00012966"/>
    </source>
</evidence>